<dbReference type="InterPro" id="IPR021109">
    <property type="entry name" value="Peptidase_aspartic_dom_sf"/>
</dbReference>
<dbReference type="AlphaFoldDB" id="A0A420HMI2"/>
<proteinExistence type="predicted"/>
<comment type="caution">
    <text evidence="1">The sequence shown here is derived from an EMBL/GenBank/DDBJ whole genome shotgun (WGS) entry which is preliminary data.</text>
</comment>
<feature type="non-terminal residue" evidence="1">
    <location>
        <position position="200"/>
    </location>
</feature>
<reference evidence="1 2" key="1">
    <citation type="journal article" date="2018" name="BMC Genomics">
        <title>Comparative genome analyses reveal sequence features reflecting distinct modes of host-adaptation between dicot and monocot powdery mildew.</title>
        <authorList>
            <person name="Wu Y."/>
            <person name="Ma X."/>
            <person name="Pan Z."/>
            <person name="Kale S.D."/>
            <person name="Song Y."/>
            <person name="King H."/>
            <person name="Zhang Q."/>
            <person name="Presley C."/>
            <person name="Deng X."/>
            <person name="Wei C.I."/>
            <person name="Xiao S."/>
        </authorList>
    </citation>
    <scope>NUCLEOTIDE SEQUENCE [LARGE SCALE GENOMIC DNA]</scope>
    <source>
        <strain evidence="1">UMSG2</strain>
    </source>
</reference>
<dbReference type="EMBL" id="MCFK01006653">
    <property type="protein sequence ID" value="RKF58616.1"/>
    <property type="molecule type" value="Genomic_DNA"/>
</dbReference>
<dbReference type="OrthoDB" id="5599418at2759"/>
<dbReference type="Gene3D" id="2.40.70.10">
    <property type="entry name" value="Acid Proteases"/>
    <property type="match status" value="1"/>
</dbReference>
<dbReference type="CDD" id="cd00303">
    <property type="entry name" value="retropepsin_like"/>
    <property type="match status" value="1"/>
</dbReference>
<protein>
    <submittedName>
        <fullName evidence="1">Uncharacterized protein</fullName>
    </submittedName>
</protein>
<name>A0A420HMI2_9PEZI</name>
<gene>
    <name evidence="1" type="ORF">OnM2_066063</name>
</gene>
<evidence type="ECO:0000313" key="2">
    <source>
        <dbReference type="Proteomes" id="UP000286134"/>
    </source>
</evidence>
<evidence type="ECO:0000313" key="1">
    <source>
        <dbReference type="EMBL" id="RKF58616.1"/>
    </source>
</evidence>
<organism evidence="1 2">
    <name type="scientific">Erysiphe neolycopersici</name>
    <dbReference type="NCBI Taxonomy" id="212602"/>
    <lineage>
        <taxon>Eukaryota</taxon>
        <taxon>Fungi</taxon>
        <taxon>Dikarya</taxon>
        <taxon>Ascomycota</taxon>
        <taxon>Pezizomycotina</taxon>
        <taxon>Leotiomycetes</taxon>
        <taxon>Erysiphales</taxon>
        <taxon>Erysiphaceae</taxon>
        <taxon>Erysiphe</taxon>
    </lineage>
</organism>
<keyword evidence="2" id="KW-1185">Reference proteome</keyword>
<accession>A0A420HMI2</accession>
<dbReference type="STRING" id="212602.A0A420HMI2"/>
<dbReference type="Proteomes" id="UP000286134">
    <property type="component" value="Unassembled WGS sequence"/>
</dbReference>
<sequence length="200" mass="22317">MLPAINPNRQTGPRLIDTGCLSYGLCDSTFAQNKNLARLSIKLKKVIGFDGKISSQVNEVAIIDIDLDGHCQSKIFLCITPVRHYDMILGMPWIVSQDVRIDGPRSEMKICSTGIKVHSKGAFLNAQSFQGKPVQESATIFNHITRKSLKKRKVEVFAASMADINKALAAKQRLDPTIKLPIEYHEFLNVFDHKKADLLP</sequence>